<feature type="region of interest" description="Disordered" evidence="1">
    <location>
        <begin position="208"/>
        <end position="323"/>
    </location>
</feature>
<evidence type="ECO:0000313" key="3">
    <source>
        <dbReference type="Proteomes" id="UP000267821"/>
    </source>
</evidence>
<feature type="compositionally biased region" description="Low complexity" evidence="1">
    <location>
        <begin position="266"/>
        <end position="276"/>
    </location>
</feature>
<dbReference type="Proteomes" id="UP000267821">
    <property type="component" value="Unassembled WGS sequence"/>
</dbReference>
<organism evidence="2 3">
    <name type="scientific">Terfezia boudieri ATCC MYA-4762</name>
    <dbReference type="NCBI Taxonomy" id="1051890"/>
    <lineage>
        <taxon>Eukaryota</taxon>
        <taxon>Fungi</taxon>
        <taxon>Dikarya</taxon>
        <taxon>Ascomycota</taxon>
        <taxon>Pezizomycotina</taxon>
        <taxon>Pezizomycetes</taxon>
        <taxon>Pezizales</taxon>
        <taxon>Pezizaceae</taxon>
        <taxon>Terfezia</taxon>
    </lineage>
</organism>
<accession>A0A3N4LLU8</accession>
<feature type="compositionally biased region" description="Acidic residues" evidence="1">
    <location>
        <begin position="297"/>
        <end position="316"/>
    </location>
</feature>
<gene>
    <name evidence="2" type="ORF">L211DRAFT_850500</name>
</gene>
<sequence>MAHGSAPSRHSPTRVAFAQRNHRVSATIHVPPTLESSSDVLAQRSTEGDYLNQMSHSIIKDYSTDTSSIKPSEAPDILGKKASMRSRVFQFGRSEPHAFRAPSELRFTTAREYTNIEIPKVSTGDESTELSPEVNILTPRRRPLSPLPSGARGHRRQSAVIDVGEFGGELESGAILMVSPPPIRTPESVAAAAHDRALTVRAELLHEDSQAESQAEAGGNHEKSRDCMGSESGSDQAELKNSFGLKQWRKTTPGNSGKRVTWSDPLTLTQTFSTETETLKEDPAHSDQDEGVASGYEDWEGTGDEVEGAGDNDDISETAPEGY</sequence>
<reference evidence="2 3" key="1">
    <citation type="journal article" date="2018" name="Nat. Ecol. Evol.">
        <title>Pezizomycetes genomes reveal the molecular basis of ectomycorrhizal truffle lifestyle.</title>
        <authorList>
            <person name="Murat C."/>
            <person name="Payen T."/>
            <person name="Noel B."/>
            <person name="Kuo A."/>
            <person name="Morin E."/>
            <person name="Chen J."/>
            <person name="Kohler A."/>
            <person name="Krizsan K."/>
            <person name="Balestrini R."/>
            <person name="Da Silva C."/>
            <person name="Montanini B."/>
            <person name="Hainaut M."/>
            <person name="Levati E."/>
            <person name="Barry K.W."/>
            <person name="Belfiori B."/>
            <person name="Cichocki N."/>
            <person name="Clum A."/>
            <person name="Dockter R.B."/>
            <person name="Fauchery L."/>
            <person name="Guy J."/>
            <person name="Iotti M."/>
            <person name="Le Tacon F."/>
            <person name="Lindquist E.A."/>
            <person name="Lipzen A."/>
            <person name="Malagnac F."/>
            <person name="Mello A."/>
            <person name="Molinier V."/>
            <person name="Miyauchi S."/>
            <person name="Poulain J."/>
            <person name="Riccioni C."/>
            <person name="Rubini A."/>
            <person name="Sitrit Y."/>
            <person name="Splivallo R."/>
            <person name="Traeger S."/>
            <person name="Wang M."/>
            <person name="Zifcakova L."/>
            <person name="Wipf D."/>
            <person name="Zambonelli A."/>
            <person name="Paolocci F."/>
            <person name="Nowrousian M."/>
            <person name="Ottonello S."/>
            <person name="Baldrian P."/>
            <person name="Spatafora J.W."/>
            <person name="Henrissat B."/>
            <person name="Nagy L.G."/>
            <person name="Aury J.M."/>
            <person name="Wincker P."/>
            <person name="Grigoriev I.V."/>
            <person name="Bonfante P."/>
            <person name="Martin F.M."/>
        </authorList>
    </citation>
    <scope>NUCLEOTIDE SEQUENCE [LARGE SCALE GENOMIC DNA]</scope>
    <source>
        <strain evidence="2 3">ATCC MYA-4762</strain>
    </source>
</reference>
<dbReference type="AlphaFoldDB" id="A0A3N4LLU8"/>
<feature type="compositionally biased region" description="Basic and acidic residues" evidence="1">
    <location>
        <begin position="219"/>
        <end position="228"/>
    </location>
</feature>
<dbReference type="OrthoDB" id="10378332at2759"/>
<name>A0A3N4LLU8_9PEZI</name>
<evidence type="ECO:0000256" key="1">
    <source>
        <dbReference type="SAM" id="MobiDB-lite"/>
    </source>
</evidence>
<dbReference type="InParanoid" id="A0A3N4LLU8"/>
<feature type="compositionally biased region" description="Basic and acidic residues" evidence="1">
    <location>
        <begin position="277"/>
        <end position="288"/>
    </location>
</feature>
<evidence type="ECO:0000313" key="2">
    <source>
        <dbReference type="EMBL" id="RPB22459.1"/>
    </source>
</evidence>
<dbReference type="EMBL" id="ML121551">
    <property type="protein sequence ID" value="RPB22459.1"/>
    <property type="molecule type" value="Genomic_DNA"/>
</dbReference>
<protein>
    <submittedName>
        <fullName evidence="2">Uncharacterized protein</fullName>
    </submittedName>
</protein>
<proteinExistence type="predicted"/>
<keyword evidence="3" id="KW-1185">Reference proteome</keyword>